<feature type="binding site" evidence="16">
    <location>
        <begin position="259"/>
        <end position="261"/>
    </location>
    <ligand>
        <name>ATP</name>
        <dbReference type="ChEBI" id="CHEBI:30616"/>
    </ligand>
</feature>
<evidence type="ECO:0000256" key="15">
    <source>
        <dbReference type="PIRSR" id="PIRSR001529-1"/>
    </source>
</evidence>
<accession>A0A5C0UIZ3</accession>
<dbReference type="Proteomes" id="UP000323844">
    <property type="component" value="Chromosome"/>
</dbReference>
<dbReference type="InterPro" id="IPR042103">
    <property type="entry name" value="SerRS_1_N_sf"/>
</dbReference>
<feature type="binding site" evidence="15">
    <location>
        <position position="282"/>
    </location>
    <ligand>
        <name>L-serine</name>
        <dbReference type="ChEBI" id="CHEBI:33384"/>
    </ligand>
</feature>
<keyword evidence="9" id="KW-0648">Protein biosynthesis</keyword>
<dbReference type="PANTHER" id="PTHR43697:SF1">
    <property type="entry name" value="SERINE--TRNA LIGASE"/>
    <property type="match status" value="1"/>
</dbReference>
<evidence type="ECO:0000256" key="1">
    <source>
        <dbReference type="ARBA" id="ARBA00004496"/>
    </source>
</evidence>
<organism evidence="19 20">
    <name type="scientific">Candidatus Sneabacter namystus</name>
    <dbReference type="NCBI Taxonomy" id="2601646"/>
    <lineage>
        <taxon>Bacteria</taxon>
        <taxon>Pseudomonadati</taxon>
        <taxon>Pseudomonadota</taxon>
        <taxon>Alphaproteobacteria</taxon>
        <taxon>Rickettsiales</taxon>
        <taxon>Rickettsiaceae</taxon>
        <taxon>Rickettsieae</taxon>
        <taxon>Candidatus Sneabacter</taxon>
    </lineage>
</organism>
<dbReference type="GO" id="GO:0004828">
    <property type="term" value="F:serine-tRNA ligase activity"/>
    <property type="evidence" value="ECO:0007669"/>
    <property type="project" value="UniProtKB-UniRule"/>
</dbReference>
<comment type="catalytic activity">
    <reaction evidence="12">
        <text>tRNA(Sec) + L-serine + ATP = L-seryl-tRNA(Sec) + AMP + diphosphate + H(+)</text>
        <dbReference type="Rhea" id="RHEA:42580"/>
        <dbReference type="Rhea" id="RHEA-COMP:9742"/>
        <dbReference type="Rhea" id="RHEA-COMP:10128"/>
        <dbReference type="ChEBI" id="CHEBI:15378"/>
        <dbReference type="ChEBI" id="CHEBI:30616"/>
        <dbReference type="ChEBI" id="CHEBI:33019"/>
        <dbReference type="ChEBI" id="CHEBI:33384"/>
        <dbReference type="ChEBI" id="CHEBI:78442"/>
        <dbReference type="ChEBI" id="CHEBI:78533"/>
        <dbReference type="ChEBI" id="CHEBI:456215"/>
        <dbReference type="EC" id="6.1.1.11"/>
    </reaction>
</comment>
<comment type="pathway">
    <text evidence="2">Aminoacyl-tRNA biosynthesis; selenocysteinyl-tRNA(Sec) biosynthesis; L-seryl-tRNA(Sec) from L-serine and tRNA(Sec): step 1/1.</text>
</comment>
<dbReference type="Gene3D" id="3.30.930.10">
    <property type="entry name" value="Bira Bifunctional Protein, Domain 2"/>
    <property type="match status" value="1"/>
</dbReference>
<evidence type="ECO:0000259" key="18">
    <source>
        <dbReference type="PROSITE" id="PS50862"/>
    </source>
</evidence>
<feature type="binding site" evidence="15">
    <location>
        <position position="378"/>
    </location>
    <ligand>
        <name>L-serine</name>
        <dbReference type="ChEBI" id="CHEBI:33384"/>
    </ligand>
</feature>
<proteinExistence type="inferred from homology"/>
<dbReference type="InterPro" id="IPR002317">
    <property type="entry name" value="Ser-tRNA-ligase_type_1"/>
</dbReference>
<evidence type="ECO:0000256" key="16">
    <source>
        <dbReference type="PIRSR" id="PIRSR001529-2"/>
    </source>
</evidence>
<feature type="binding site" evidence="15">
    <location>
        <position position="259"/>
    </location>
    <ligand>
        <name>L-serine</name>
        <dbReference type="ChEBI" id="CHEBI:33384"/>
    </ligand>
</feature>
<evidence type="ECO:0000256" key="13">
    <source>
        <dbReference type="ARBA" id="ARBA00048823"/>
    </source>
</evidence>
<dbReference type="RefSeq" id="WP_148952081.1">
    <property type="nucleotide sequence ID" value="NZ_CP043312.1"/>
</dbReference>
<keyword evidence="20" id="KW-1185">Reference proteome</keyword>
<evidence type="ECO:0000256" key="9">
    <source>
        <dbReference type="ARBA" id="ARBA00022917"/>
    </source>
</evidence>
<evidence type="ECO:0000256" key="14">
    <source>
        <dbReference type="NCBIfam" id="TIGR00414"/>
    </source>
</evidence>
<evidence type="ECO:0000256" key="2">
    <source>
        <dbReference type="ARBA" id="ARBA00005045"/>
    </source>
</evidence>
<dbReference type="InterPro" id="IPR002314">
    <property type="entry name" value="aa-tRNA-synt_IIb"/>
</dbReference>
<dbReference type="PRINTS" id="PR00981">
    <property type="entry name" value="TRNASYNTHSER"/>
</dbReference>
<dbReference type="InterPro" id="IPR015866">
    <property type="entry name" value="Ser-tRNA-synth_1_N"/>
</dbReference>
<comment type="similarity">
    <text evidence="3">Belongs to the class-II aminoacyl-tRNA synthetase family. Type-1 seryl-tRNA synthetase subfamily.</text>
</comment>
<dbReference type="InterPro" id="IPR045864">
    <property type="entry name" value="aa-tRNA-synth_II/BPL/LPL"/>
</dbReference>
<dbReference type="Pfam" id="PF00587">
    <property type="entry name" value="tRNA-synt_2b"/>
    <property type="match status" value="1"/>
</dbReference>
<sequence length="431" mass="49648">MLDINWIREKTADCISQLQKRGIDPSVVHDLLNKDTRKRESISKIQALQHERNLLSKQYTNASEEKIKKIKEDNKKIQHQLSEIKKDLENAERELSSILDALPNVPQIDVPFGTKEDDNVEKEKWDSRNTVNSTNLHHIDIAHLINGVEVQKTTEMSGSRFVTLTGKLALLKRALINFMVDFHTQHFSFKEISPPYLVLNKAMYNTGQLPKFSQESFVTEDGYRLIPTAEVSLVNLVANTVLSIESLPLRMVACTPCFRSEAGSAGKDTKGLIRLHQFHKVELISITDEYHSEEEHEYLLMAAKTILEKLNLSYRVVTLCTQDMGFQSSKTYDLEVWMPHENKYREISSCSNCTDFQSRRMKAKYKIKNKNYFLHTLNASGLAIERTIAAVLENYFDGKRLHIPQVLQKYMNNEKSFPVLETKIKHICSEE</sequence>
<dbReference type="GO" id="GO:0005524">
    <property type="term" value="F:ATP binding"/>
    <property type="evidence" value="ECO:0007669"/>
    <property type="project" value="UniProtKB-KW"/>
</dbReference>
<dbReference type="SUPFAM" id="SSF55681">
    <property type="entry name" value="Class II aaRS and biotin synthetases"/>
    <property type="match status" value="1"/>
</dbReference>
<dbReference type="GO" id="GO:0006434">
    <property type="term" value="P:seryl-tRNA aminoacylation"/>
    <property type="evidence" value="ECO:0007669"/>
    <property type="project" value="UniProtKB-UniRule"/>
</dbReference>
<name>A0A5C0UIZ3_9RICK</name>
<gene>
    <name evidence="19" type="primary">serS</name>
    <name evidence="19" type="ORF">FZC37_02140</name>
</gene>
<evidence type="ECO:0000313" key="19">
    <source>
        <dbReference type="EMBL" id="QEK39720.1"/>
    </source>
</evidence>
<dbReference type="OrthoDB" id="9804647at2"/>
<feature type="coiled-coil region" evidence="17">
    <location>
        <begin position="45"/>
        <end position="101"/>
    </location>
</feature>
<comment type="subcellular location">
    <subcellularLocation>
        <location evidence="1">Cytoplasm</location>
    </subcellularLocation>
</comment>
<dbReference type="EMBL" id="CP043312">
    <property type="protein sequence ID" value="QEK39720.1"/>
    <property type="molecule type" value="Genomic_DNA"/>
</dbReference>
<dbReference type="PANTHER" id="PTHR43697">
    <property type="entry name" value="SERYL-TRNA SYNTHETASE"/>
    <property type="match status" value="1"/>
</dbReference>
<feature type="binding site" evidence="15">
    <location>
        <position position="228"/>
    </location>
    <ligand>
        <name>L-serine</name>
        <dbReference type="ChEBI" id="CHEBI:33384"/>
    </ligand>
</feature>
<dbReference type="PROSITE" id="PS50862">
    <property type="entry name" value="AA_TRNA_LIGASE_II"/>
    <property type="match status" value="1"/>
</dbReference>
<evidence type="ECO:0000256" key="17">
    <source>
        <dbReference type="SAM" id="Coils"/>
    </source>
</evidence>
<keyword evidence="10" id="KW-0030">Aminoacyl-tRNA synthetase</keyword>
<keyword evidence="5" id="KW-0963">Cytoplasm</keyword>
<dbReference type="SUPFAM" id="SSF46589">
    <property type="entry name" value="tRNA-binding arm"/>
    <property type="match status" value="1"/>
</dbReference>
<evidence type="ECO:0000256" key="12">
    <source>
        <dbReference type="ARBA" id="ARBA00047929"/>
    </source>
</evidence>
<keyword evidence="6 19" id="KW-0436">Ligase</keyword>
<evidence type="ECO:0000256" key="10">
    <source>
        <dbReference type="ARBA" id="ARBA00023146"/>
    </source>
</evidence>
<evidence type="ECO:0000256" key="11">
    <source>
        <dbReference type="ARBA" id="ARBA00039158"/>
    </source>
</evidence>
<dbReference type="Pfam" id="PF02403">
    <property type="entry name" value="Seryl_tRNA_N"/>
    <property type="match status" value="1"/>
</dbReference>
<evidence type="ECO:0000256" key="4">
    <source>
        <dbReference type="ARBA" id="ARBA00012840"/>
    </source>
</evidence>
<dbReference type="NCBIfam" id="TIGR00414">
    <property type="entry name" value="serS"/>
    <property type="match status" value="1"/>
</dbReference>
<dbReference type="InterPro" id="IPR010978">
    <property type="entry name" value="tRNA-bd_arm"/>
</dbReference>
<keyword evidence="17" id="KW-0175">Coiled coil</keyword>
<dbReference type="AlphaFoldDB" id="A0A5C0UIZ3"/>
<dbReference type="PIRSF" id="PIRSF001529">
    <property type="entry name" value="Ser-tRNA-synth_IIa"/>
    <property type="match status" value="1"/>
</dbReference>
<feature type="domain" description="Aminoacyl-transfer RNA synthetases class-II family profile" evidence="18">
    <location>
        <begin position="171"/>
        <end position="404"/>
    </location>
</feature>
<evidence type="ECO:0000313" key="20">
    <source>
        <dbReference type="Proteomes" id="UP000323844"/>
    </source>
</evidence>
<evidence type="ECO:0000256" key="7">
    <source>
        <dbReference type="ARBA" id="ARBA00022741"/>
    </source>
</evidence>
<dbReference type="KEGG" id="snay:FZC37_02140"/>
<feature type="binding site" evidence="16">
    <location>
        <begin position="346"/>
        <end position="349"/>
    </location>
    <ligand>
        <name>ATP</name>
        <dbReference type="ChEBI" id="CHEBI:30616"/>
    </ligand>
</feature>
<protein>
    <recommendedName>
        <fullName evidence="11 14">Serine--tRNA ligase</fullName>
        <ecNumber evidence="4 14">6.1.1.11</ecNumber>
    </recommendedName>
</protein>
<dbReference type="InterPro" id="IPR006195">
    <property type="entry name" value="aa-tRNA-synth_II"/>
</dbReference>
<dbReference type="EC" id="6.1.1.11" evidence="4 14"/>
<reference evidence="19 20" key="1">
    <citation type="submission" date="2019-08" db="EMBL/GenBank/DDBJ databases">
        <title>Highly reduced genomes of protist endosymbionts show evolutionary convergence.</title>
        <authorList>
            <person name="George E."/>
            <person name="Husnik F."/>
            <person name="Tashyreva D."/>
            <person name="Prokopchuk G."/>
            <person name="Horak A."/>
            <person name="Kwong W.K."/>
            <person name="Lukes J."/>
            <person name="Keeling P.J."/>
        </authorList>
    </citation>
    <scope>NUCLEOTIDE SEQUENCE [LARGE SCALE GENOMIC DNA]</scope>
    <source>
        <strain evidence="19">1621</strain>
    </source>
</reference>
<comment type="catalytic activity">
    <reaction evidence="13">
        <text>tRNA(Ser) + L-serine + ATP = L-seryl-tRNA(Ser) + AMP + diphosphate + H(+)</text>
        <dbReference type="Rhea" id="RHEA:12292"/>
        <dbReference type="Rhea" id="RHEA-COMP:9669"/>
        <dbReference type="Rhea" id="RHEA-COMP:9703"/>
        <dbReference type="ChEBI" id="CHEBI:15378"/>
        <dbReference type="ChEBI" id="CHEBI:30616"/>
        <dbReference type="ChEBI" id="CHEBI:33019"/>
        <dbReference type="ChEBI" id="CHEBI:33384"/>
        <dbReference type="ChEBI" id="CHEBI:78442"/>
        <dbReference type="ChEBI" id="CHEBI:78533"/>
        <dbReference type="ChEBI" id="CHEBI:456215"/>
        <dbReference type="EC" id="6.1.1.11"/>
    </reaction>
</comment>
<evidence type="ECO:0000256" key="3">
    <source>
        <dbReference type="ARBA" id="ARBA00010728"/>
    </source>
</evidence>
<evidence type="ECO:0000256" key="8">
    <source>
        <dbReference type="ARBA" id="ARBA00022840"/>
    </source>
</evidence>
<dbReference type="Gene3D" id="1.10.287.40">
    <property type="entry name" value="Serine-tRNA synthetase, tRNA binding domain"/>
    <property type="match status" value="1"/>
</dbReference>
<evidence type="ECO:0000256" key="6">
    <source>
        <dbReference type="ARBA" id="ARBA00022598"/>
    </source>
</evidence>
<keyword evidence="8 16" id="KW-0067">ATP-binding</keyword>
<evidence type="ECO:0000256" key="5">
    <source>
        <dbReference type="ARBA" id="ARBA00022490"/>
    </source>
</evidence>
<dbReference type="GO" id="GO:0005737">
    <property type="term" value="C:cytoplasm"/>
    <property type="evidence" value="ECO:0007669"/>
    <property type="project" value="UniProtKB-SubCell"/>
</dbReference>
<keyword evidence="7" id="KW-0547">Nucleotide-binding</keyword>